<dbReference type="SUPFAM" id="SSF53448">
    <property type="entry name" value="Nucleotide-diphospho-sugar transferases"/>
    <property type="match status" value="1"/>
</dbReference>
<evidence type="ECO:0000256" key="1">
    <source>
        <dbReference type="ARBA" id="ARBA00022676"/>
    </source>
</evidence>
<dbReference type="RefSeq" id="WP_161869012.1">
    <property type="nucleotide sequence ID" value="NZ_MAEI02000001.1"/>
</dbReference>
<dbReference type="CDD" id="cd04194">
    <property type="entry name" value="GT8_A4GalT_like"/>
    <property type="match status" value="1"/>
</dbReference>
<evidence type="ECO:0000256" key="2">
    <source>
        <dbReference type="ARBA" id="ARBA00022679"/>
    </source>
</evidence>
<dbReference type="PANTHER" id="PTHR13778:SF47">
    <property type="entry name" value="LIPOPOLYSACCHARIDE 1,3-GALACTOSYLTRANSFERASE"/>
    <property type="match status" value="1"/>
</dbReference>
<dbReference type="Gene3D" id="3.90.550.10">
    <property type="entry name" value="Spore Coat Polysaccharide Biosynthesis Protein SpsA, Chain A"/>
    <property type="match status" value="1"/>
</dbReference>
<dbReference type="Proteomes" id="UP001429357">
    <property type="component" value="Unassembled WGS sequence"/>
</dbReference>
<evidence type="ECO:0000256" key="3">
    <source>
        <dbReference type="ARBA" id="ARBA00022723"/>
    </source>
</evidence>
<keyword evidence="3" id="KW-0479">Metal-binding</keyword>
<dbReference type="InterPro" id="IPR050748">
    <property type="entry name" value="Glycosyltrans_8_dom-fam"/>
</dbReference>
<evidence type="ECO:0000313" key="4">
    <source>
        <dbReference type="EMBL" id="MEO1780719.1"/>
    </source>
</evidence>
<dbReference type="EMBL" id="MAEI02000001">
    <property type="protein sequence ID" value="MEO1780719.1"/>
    <property type="molecule type" value="Genomic_DNA"/>
</dbReference>
<proteinExistence type="predicted"/>
<keyword evidence="2" id="KW-0808">Transferase</keyword>
<reference evidence="4" key="2">
    <citation type="submission" date="2024-02" db="EMBL/GenBank/DDBJ databases">
        <title>The Genome Sequence of Enterococcus diestrammenae JM9A.</title>
        <authorList>
            <person name="Earl A."/>
            <person name="Manson A."/>
            <person name="Gilmore M."/>
            <person name="Sanders J."/>
            <person name="Shea T."/>
            <person name="Howe W."/>
            <person name="Livny J."/>
            <person name="Cuomo C."/>
            <person name="Neafsey D."/>
            <person name="Birren B."/>
        </authorList>
    </citation>
    <scope>NUCLEOTIDE SEQUENCE</scope>
    <source>
        <strain evidence="4">JM9A</strain>
    </source>
</reference>
<comment type="caution">
    <text evidence="4">The sequence shown here is derived from an EMBL/GenBank/DDBJ whole genome shotgun (WGS) entry which is preliminary data.</text>
</comment>
<reference evidence="4" key="1">
    <citation type="submission" date="2016-06" db="EMBL/GenBank/DDBJ databases">
        <authorList>
            <person name="Van Tyne D."/>
        </authorList>
    </citation>
    <scope>NUCLEOTIDE SEQUENCE</scope>
    <source>
        <strain evidence="4">JM9A</strain>
    </source>
</reference>
<evidence type="ECO:0008006" key="6">
    <source>
        <dbReference type="Google" id="ProtNLM"/>
    </source>
</evidence>
<accession>A0ABV0EY45</accession>
<sequence length="278" mass="32316">MTNQIELLFTLDEGYLKPLKVALFSIQLNNPKQAFRVWLVHERISATSLANIQAFCDHLGFAFCPIKVDGSQWESAPTVARYPKEMYFRLLAGEILPKELTKVLYLDPDILVINSLQELWETDVTDYLLAACTHAGLLDLATPLNKVRLDLDHVYYNSGVMLLNLEQARAKIKWEDISQVIEKHAAYLVLPDQDILNYLYGKYALLVDEEKWNYDARMYAKYLARSLNKRDIHWVMKHTAILHFCGKPKPWSKKHDNRFTPLYLSYQNMVEAFDVEKS</sequence>
<dbReference type="Pfam" id="PF01501">
    <property type="entry name" value="Glyco_transf_8"/>
    <property type="match status" value="1"/>
</dbReference>
<keyword evidence="1" id="KW-0328">Glycosyltransferase</keyword>
<protein>
    <recommendedName>
        <fullName evidence="6">Glycosyl transferase</fullName>
    </recommendedName>
</protein>
<gene>
    <name evidence="4" type="ORF">BAU18_000270</name>
</gene>
<dbReference type="InterPro" id="IPR029044">
    <property type="entry name" value="Nucleotide-diphossugar_trans"/>
</dbReference>
<keyword evidence="5" id="KW-1185">Reference proteome</keyword>
<name>A0ABV0EY45_9ENTE</name>
<evidence type="ECO:0000313" key="5">
    <source>
        <dbReference type="Proteomes" id="UP001429357"/>
    </source>
</evidence>
<organism evidence="4 5">
    <name type="scientific">Enterococcus diestrammenae</name>
    <dbReference type="NCBI Taxonomy" id="1155073"/>
    <lineage>
        <taxon>Bacteria</taxon>
        <taxon>Bacillati</taxon>
        <taxon>Bacillota</taxon>
        <taxon>Bacilli</taxon>
        <taxon>Lactobacillales</taxon>
        <taxon>Enterococcaceae</taxon>
        <taxon>Enterococcus</taxon>
    </lineage>
</organism>
<dbReference type="InterPro" id="IPR002495">
    <property type="entry name" value="Glyco_trans_8"/>
</dbReference>
<dbReference type="PANTHER" id="PTHR13778">
    <property type="entry name" value="GLYCOSYLTRANSFERASE 8 DOMAIN-CONTAINING PROTEIN"/>
    <property type="match status" value="1"/>
</dbReference>